<gene>
    <name evidence="7" type="ORF">E2I00_002703</name>
</gene>
<feature type="repeat" description="ANK" evidence="5">
    <location>
        <begin position="128"/>
        <end position="160"/>
    </location>
</feature>
<comment type="pathway">
    <text evidence="1">Protein modification; protein ubiquitination.</text>
</comment>
<dbReference type="Pfam" id="PF00023">
    <property type="entry name" value="Ank"/>
    <property type="match status" value="1"/>
</dbReference>
<dbReference type="SMART" id="SM00969">
    <property type="entry name" value="SOCS_box"/>
    <property type="match status" value="1"/>
</dbReference>
<feature type="domain" description="SOCS box" evidence="6">
    <location>
        <begin position="251"/>
        <end position="289"/>
    </location>
</feature>
<keyword evidence="4 5" id="KW-0040">ANK repeat</keyword>
<name>A0A6A1QG89_BALPH</name>
<dbReference type="AlphaFoldDB" id="A0A6A1QG89"/>
<dbReference type="InterPro" id="IPR036036">
    <property type="entry name" value="SOCS_box-like_dom_sf"/>
</dbReference>
<dbReference type="Pfam" id="PF07525">
    <property type="entry name" value="SOCS_box"/>
    <property type="match status" value="1"/>
</dbReference>
<dbReference type="Gene3D" id="1.25.40.20">
    <property type="entry name" value="Ankyrin repeat-containing domain"/>
    <property type="match status" value="1"/>
</dbReference>
<accession>A0A6A1QG89</accession>
<dbReference type="UniPathway" id="UPA00143"/>
<feature type="non-terminal residue" evidence="7">
    <location>
        <position position="1"/>
    </location>
</feature>
<keyword evidence="8" id="KW-1185">Reference proteome</keyword>
<dbReference type="SUPFAM" id="SSF48403">
    <property type="entry name" value="Ankyrin repeat"/>
    <property type="match status" value="1"/>
</dbReference>
<protein>
    <recommendedName>
        <fullName evidence="6">SOCS box domain-containing protein</fullName>
    </recommendedName>
</protein>
<dbReference type="PANTHER" id="PTHR24136">
    <property type="entry name" value="SOWAH (DROSOPHILA) HOMOLOG"/>
    <property type="match status" value="1"/>
</dbReference>
<dbReference type="PANTHER" id="PTHR24136:SF15">
    <property type="entry name" value="ANK_REP_REGION DOMAIN-CONTAINING PROTEIN"/>
    <property type="match status" value="1"/>
</dbReference>
<evidence type="ECO:0000313" key="7">
    <source>
        <dbReference type="EMBL" id="KAB0405549.1"/>
    </source>
</evidence>
<dbReference type="EMBL" id="SGJD01000353">
    <property type="protein sequence ID" value="KAB0405549.1"/>
    <property type="molecule type" value="Genomic_DNA"/>
</dbReference>
<evidence type="ECO:0000259" key="6">
    <source>
        <dbReference type="PROSITE" id="PS50225"/>
    </source>
</evidence>
<evidence type="ECO:0000256" key="5">
    <source>
        <dbReference type="PROSITE-ProRule" id="PRU00023"/>
    </source>
</evidence>
<comment type="similarity">
    <text evidence="2">Belongs to the ankyrin SOCS box (ASB) family.</text>
</comment>
<dbReference type="GO" id="GO:0016567">
    <property type="term" value="P:protein ubiquitination"/>
    <property type="evidence" value="ECO:0007669"/>
    <property type="project" value="UniProtKB-UniPathway"/>
</dbReference>
<dbReference type="Gene3D" id="1.10.750.20">
    <property type="entry name" value="SOCS box"/>
    <property type="match status" value="1"/>
</dbReference>
<dbReference type="Proteomes" id="UP000437017">
    <property type="component" value="Unassembled WGS sequence"/>
</dbReference>
<dbReference type="GO" id="GO:0045732">
    <property type="term" value="P:positive regulation of protein catabolic process"/>
    <property type="evidence" value="ECO:0007669"/>
    <property type="project" value="TreeGrafter"/>
</dbReference>
<dbReference type="SMART" id="SM00248">
    <property type="entry name" value="ANK"/>
    <property type="match status" value="4"/>
</dbReference>
<dbReference type="GO" id="GO:0035556">
    <property type="term" value="P:intracellular signal transduction"/>
    <property type="evidence" value="ECO:0007669"/>
    <property type="project" value="InterPro"/>
</dbReference>
<comment type="caution">
    <text evidence="7">The sequence shown here is derived from an EMBL/GenBank/DDBJ whole genome shotgun (WGS) entry which is preliminary data.</text>
</comment>
<dbReference type="InterPro" id="IPR002110">
    <property type="entry name" value="Ankyrin_rpt"/>
</dbReference>
<dbReference type="CDD" id="cd03716">
    <property type="entry name" value="SOCS_ASB_like"/>
    <property type="match status" value="1"/>
</dbReference>
<dbReference type="OrthoDB" id="194358at2759"/>
<dbReference type="PROSITE" id="PS50225">
    <property type="entry name" value="SOCS"/>
    <property type="match status" value="1"/>
</dbReference>
<dbReference type="Pfam" id="PF12796">
    <property type="entry name" value="Ank_2"/>
    <property type="match status" value="1"/>
</dbReference>
<dbReference type="PROSITE" id="PS50088">
    <property type="entry name" value="ANK_REPEAT"/>
    <property type="match status" value="3"/>
</dbReference>
<evidence type="ECO:0000256" key="2">
    <source>
        <dbReference type="ARBA" id="ARBA00005949"/>
    </source>
</evidence>
<organism evidence="7 8">
    <name type="scientific">Balaenoptera physalus</name>
    <name type="common">Fin whale</name>
    <name type="synonym">Balaena physalus</name>
    <dbReference type="NCBI Taxonomy" id="9770"/>
    <lineage>
        <taxon>Eukaryota</taxon>
        <taxon>Metazoa</taxon>
        <taxon>Chordata</taxon>
        <taxon>Craniata</taxon>
        <taxon>Vertebrata</taxon>
        <taxon>Euteleostomi</taxon>
        <taxon>Mammalia</taxon>
        <taxon>Eutheria</taxon>
        <taxon>Laurasiatheria</taxon>
        <taxon>Artiodactyla</taxon>
        <taxon>Whippomorpha</taxon>
        <taxon>Cetacea</taxon>
        <taxon>Mysticeti</taxon>
        <taxon>Balaenopteridae</taxon>
        <taxon>Balaenoptera</taxon>
    </lineage>
</organism>
<reference evidence="7 8" key="1">
    <citation type="journal article" date="2019" name="PLoS ONE">
        <title>Genomic analyses reveal an absence of contemporary introgressive admixture between fin whales and blue whales, despite known hybrids.</title>
        <authorList>
            <person name="Westbury M.V."/>
            <person name="Petersen B."/>
            <person name="Lorenzen E.D."/>
        </authorList>
    </citation>
    <scope>NUCLEOTIDE SEQUENCE [LARGE SCALE GENOMIC DNA]</scope>
    <source>
        <strain evidence="7">FinWhale-01</strain>
    </source>
</reference>
<evidence type="ECO:0000256" key="1">
    <source>
        <dbReference type="ARBA" id="ARBA00004906"/>
    </source>
</evidence>
<dbReference type="InterPro" id="IPR001496">
    <property type="entry name" value="SOCS_box"/>
</dbReference>
<evidence type="ECO:0000256" key="4">
    <source>
        <dbReference type="ARBA" id="ARBA00023043"/>
    </source>
</evidence>
<sequence>REWLEWEDRRRAAAQQCQSQRCPPSSRAQLTRPRRSCRDPAVHSALFSGDLQQIQALFQDEDTANMIVETHTAPLTIAAARGYTDCARYLIQQGAELDARVGGRAALHEACARAQSDCVRLLLTFGAKRHTPLHNACANGCGGLAELLLHHGACAAVPNGAGHTPMDCALQAVQDAPNWEPEILFAALLDYGAQPVRPEMLRHCANFPRALEVLLNAYPCVPSCDTWVETVLPELWQEHEAFYSSALSMVNQPRRLQHLARLAIRAQLGSRCRQAAARLPLPPLLRDYLLLRVEGCIQ</sequence>
<proteinExistence type="inferred from homology"/>
<feature type="repeat" description="ANK" evidence="5">
    <location>
        <begin position="102"/>
        <end position="127"/>
    </location>
</feature>
<dbReference type="InterPro" id="IPR051573">
    <property type="entry name" value="Ankyrin-SOCS_box_domain"/>
</dbReference>
<keyword evidence="3" id="KW-0677">Repeat</keyword>
<feature type="repeat" description="ANK" evidence="5">
    <location>
        <begin position="70"/>
        <end position="102"/>
    </location>
</feature>
<dbReference type="PROSITE" id="PS50297">
    <property type="entry name" value="ANK_REP_REGION"/>
    <property type="match status" value="3"/>
</dbReference>
<evidence type="ECO:0000256" key="3">
    <source>
        <dbReference type="ARBA" id="ARBA00022737"/>
    </source>
</evidence>
<evidence type="ECO:0000313" key="8">
    <source>
        <dbReference type="Proteomes" id="UP000437017"/>
    </source>
</evidence>
<dbReference type="SUPFAM" id="SSF158235">
    <property type="entry name" value="SOCS box-like"/>
    <property type="match status" value="1"/>
</dbReference>
<dbReference type="InterPro" id="IPR036770">
    <property type="entry name" value="Ankyrin_rpt-contain_sf"/>
</dbReference>